<protein>
    <submittedName>
        <fullName evidence="2">GAF domain-containing protein</fullName>
    </submittedName>
</protein>
<evidence type="ECO:0000259" key="1">
    <source>
        <dbReference type="Pfam" id="PF01590"/>
    </source>
</evidence>
<sequence length="414" mass="43790">MSTIDAHAGIEPAVSAADDPRHYAQLLCAVYDAAMAGEKMPARPRSVIGESWDRVLHAGVDPDVGAAGAGLDVADLEARRLDSGLAPVLDDLTAGLDSVIADGDNILVVADAHGRVLWRSGAPRVMHRADRLGFVEGANWGENAVGTNAIGTALMSGHAVQVFSAEHFVRTHHSWTCAGAPIRDPRTGDLIGVVDVSGPAATIHPTTVALVDVVAKLAEAHLRDHHRRSLDQLRSVAAPMLSRLNSPALAVDNDGWVAAVDAVTPCSRLSLPRHAEPGRVWVRSLGECDLDPLPGGWLVRVAAVDSVASETVLHLDWRDRRSPSVTVTGSSGQWTITPSPRHAEILALLAHHPDGCSAAQMSRHLFGVDDRTITVRAEMSRLRKHLGGLLAANPYRFVAGVSARVDHGPDASVG</sequence>
<dbReference type="Proteomes" id="UP001108089">
    <property type="component" value="Unassembled WGS sequence"/>
</dbReference>
<keyword evidence="3" id="KW-1185">Reference proteome</keyword>
<proteinExistence type="predicted"/>
<dbReference type="Pfam" id="PF01590">
    <property type="entry name" value="GAF"/>
    <property type="match status" value="1"/>
</dbReference>
<evidence type="ECO:0000313" key="2">
    <source>
        <dbReference type="EMBL" id="MCF3940454.1"/>
    </source>
</evidence>
<gene>
    <name evidence="2" type="ORF">L1892_18955</name>
</gene>
<name>A0ABS9DQE2_9ACTN</name>
<feature type="domain" description="GAF" evidence="1">
    <location>
        <begin position="119"/>
        <end position="221"/>
    </location>
</feature>
<reference evidence="2" key="1">
    <citation type="submission" date="2022-01" db="EMBL/GenBank/DDBJ databases">
        <title>Gordonia xiamenensis sp. nov., isolated from surface seawater in Xiamen.</title>
        <authorList>
            <person name="He Y.F."/>
        </authorList>
    </citation>
    <scope>NUCLEOTIDE SEQUENCE</scope>
    <source>
        <strain evidence="2">GW1C4-4</strain>
    </source>
</reference>
<dbReference type="RefSeq" id="WP_235725194.1">
    <property type="nucleotide sequence ID" value="NZ_JAKGCU010000021.1"/>
</dbReference>
<dbReference type="Gene3D" id="3.30.450.40">
    <property type="match status" value="1"/>
</dbReference>
<evidence type="ECO:0000313" key="3">
    <source>
        <dbReference type="Proteomes" id="UP001108089"/>
    </source>
</evidence>
<organism evidence="2 3">
    <name type="scientific">Gordonia tangerina</name>
    <dbReference type="NCBI Taxonomy" id="2911060"/>
    <lineage>
        <taxon>Bacteria</taxon>
        <taxon>Bacillati</taxon>
        <taxon>Actinomycetota</taxon>
        <taxon>Actinomycetes</taxon>
        <taxon>Mycobacteriales</taxon>
        <taxon>Gordoniaceae</taxon>
        <taxon>Gordonia</taxon>
    </lineage>
</organism>
<accession>A0ABS9DQE2</accession>
<dbReference type="EMBL" id="JAKGCU010000021">
    <property type="protein sequence ID" value="MCF3940454.1"/>
    <property type="molecule type" value="Genomic_DNA"/>
</dbReference>
<dbReference type="InterPro" id="IPR003018">
    <property type="entry name" value="GAF"/>
</dbReference>
<comment type="caution">
    <text evidence="2">The sequence shown here is derived from an EMBL/GenBank/DDBJ whole genome shotgun (WGS) entry which is preliminary data.</text>
</comment>
<dbReference type="InterPro" id="IPR029016">
    <property type="entry name" value="GAF-like_dom_sf"/>
</dbReference>